<dbReference type="AlphaFoldDB" id="A0A9N9IT84"/>
<dbReference type="Proteomes" id="UP000789570">
    <property type="component" value="Unassembled WGS sequence"/>
</dbReference>
<organism evidence="1 2">
    <name type="scientific">Funneliformis caledonium</name>
    <dbReference type="NCBI Taxonomy" id="1117310"/>
    <lineage>
        <taxon>Eukaryota</taxon>
        <taxon>Fungi</taxon>
        <taxon>Fungi incertae sedis</taxon>
        <taxon>Mucoromycota</taxon>
        <taxon>Glomeromycotina</taxon>
        <taxon>Glomeromycetes</taxon>
        <taxon>Glomerales</taxon>
        <taxon>Glomeraceae</taxon>
        <taxon>Funneliformis</taxon>
    </lineage>
</organism>
<keyword evidence="2" id="KW-1185">Reference proteome</keyword>
<accession>A0A9N9IT84</accession>
<protein>
    <submittedName>
        <fullName evidence="1">17534_t:CDS:1</fullName>
    </submittedName>
</protein>
<gene>
    <name evidence="1" type="ORF">FCALED_LOCUS16186</name>
</gene>
<dbReference type="OrthoDB" id="2349130at2759"/>
<dbReference type="EMBL" id="CAJVPQ010017715">
    <property type="protein sequence ID" value="CAG8749178.1"/>
    <property type="molecule type" value="Genomic_DNA"/>
</dbReference>
<feature type="non-terminal residue" evidence="1">
    <location>
        <position position="110"/>
    </location>
</feature>
<sequence>MEENFQETYDHDPVFSKFSEDTFNSEIPNIKLNEAVKIYAKQQSFQVCLGKIEKNIMGQIHKRTIVYNREVMDFERIIPIEIQERILLLRHTGCNIPTIQAILKEEFSDI</sequence>
<evidence type="ECO:0000313" key="1">
    <source>
        <dbReference type="EMBL" id="CAG8749178.1"/>
    </source>
</evidence>
<proteinExistence type="predicted"/>
<evidence type="ECO:0000313" key="2">
    <source>
        <dbReference type="Proteomes" id="UP000789570"/>
    </source>
</evidence>
<name>A0A9N9IT84_9GLOM</name>
<comment type="caution">
    <text evidence="1">The sequence shown here is derived from an EMBL/GenBank/DDBJ whole genome shotgun (WGS) entry which is preliminary data.</text>
</comment>
<reference evidence="1" key="1">
    <citation type="submission" date="2021-06" db="EMBL/GenBank/DDBJ databases">
        <authorList>
            <person name="Kallberg Y."/>
            <person name="Tangrot J."/>
            <person name="Rosling A."/>
        </authorList>
    </citation>
    <scope>NUCLEOTIDE SEQUENCE</scope>
    <source>
        <strain evidence="1">UK204</strain>
    </source>
</reference>